<dbReference type="InterPro" id="IPR007630">
    <property type="entry name" value="RNA_pol_sigma70_r4"/>
</dbReference>
<dbReference type="InterPro" id="IPR050239">
    <property type="entry name" value="Sigma-70_RNA_pol_init_factors"/>
</dbReference>
<dbReference type="InterPro" id="IPR007624">
    <property type="entry name" value="RNA_pol_sigma70_r3"/>
</dbReference>
<proteinExistence type="inferred from homology"/>
<evidence type="ECO:0000256" key="6">
    <source>
        <dbReference type="SAM" id="Coils"/>
    </source>
</evidence>
<dbReference type="SUPFAM" id="SSF88946">
    <property type="entry name" value="Sigma2 domain of RNA polymerase sigma factors"/>
    <property type="match status" value="1"/>
</dbReference>
<evidence type="ECO:0000256" key="7">
    <source>
        <dbReference type="SAM" id="MobiDB-lite"/>
    </source>
</evidence>
<dbReference type="Pfam" id="PF04542">
    <property type="entry name" value="Sigma70_r2"/>
    <property type="match status" value="1"/>
</dbReference>
<evidence type="ECO:0000256" key="4">
    <source>
        <dbReference type="ARBA" id="ARBA00023163"/>
    </source>
</evidence>
<evidence type="ECO:0000259" key="9">
    <source>
        <dbReference type="PROSITE" id="PS00716"/>
    </source>
</evidence>
<name>A0A2L0EMI9_SORCE</name>
<evidence type="ECO:0000256" key="3">
    <source>
        <dbReference type="ARBA" id="ARBA00023125"/>
    </source>
</evidence>
<dbReference type="AlphaFoldDB" id="A0A2L0EMI9"/>
<dbReference type="GO" id="GO:0006352">
    <property type="term" value="P:DNA-templated transcription initiation"/>
    <property type="evidence" value="ECO:0007669"/>
    <property type="project" value="InterPro"/>
</dbReference>
<evidence type="ECO:0000313" key="11">
    <source>
        <dbReference type="Proteomes" id="UP000238348"/>
    </source>
</evidence>
<dbReference type="InterPro" id="IPR013325">
    <property type="entry name" value="RNA_pol_sigma_r2"/>
</dbReference>
<keyword evidence="3 5" id="KW-0238">DNA-binding</keyword>
<sequence length="471" mass="51491">MRFRPSLSASEPESSHADSIDSPGEQEGERAPARRARAASGNAAVGATELYFRSLAGSQPLTREGEAAIGRRMEAGALARVEAWVRSPVALRELALTAEDVHVGALSLRDLLCEIDASDPEAEACSKRLAGLLDLARALFERRPAEGDVEIALAGLAAGLAELRLDPTFEGRIEGSLRAAAAVTEGAERASIEATLAAIARARRAVAQAKSELVQANLRLAVAIAREHQRFGVPLLDLVQEGNLGLIRAADKFEYRRGHRFGTYAAWWIRQAIKRAILNQGKPVRMPVHLTAIRSQVVRARRELVQERGRDPSLEEVAERSGLSVEKVRMIGELALEPLSLDAPIGEEGDTRYGDLLAGEEPTPADMLTRRRLIEQTRELLDSLQPRERELLRRRFGLDGNEDETLEEIGNSFSLTRERIRQIEAKVLEKLRTRSRQRELGSYLEGGVTARAGLLVELRGSLSGAGPSSAR</sequence>
<feature type="domain" description="RNA polymerase sigma-70" evidence="9">
    <location>
        <begin position="405"/>
        <end position="431"/>
    </location>
</feature>
<dbReference type="RefSeq" id="WP_104978292.1">
    <property type="nucleotide sequence ID" value="NZ_CP012673.1"/>
</dbReference>
<feature type="coiled-coil region" evidence="6">
    <location>
        <begin position="192"/>
        <end position="219"/>
    </location>
</feature>
<protein>
    <recommendedName>
        <fullName evidence="5">RNA polymerase sigma factor</fullName>
    </recommendedName>
</protein>
<keyword evidence="1 5" id="KW-0805">Transcription regulation</keyword>
<dbReference type="PROSITE" id="PS00716">
    <property type="entry name" value="SIGMA70_2"/>
    <property type="match status" value="1"/>
</dbReference>
<dbReference type="EMBL" id="CP012673">
    <property type="protein sequence ID" value="AUX40500.1"/>
    <property type="molecule type" value="Genomic_DNA"/>
</dbReference>
<dbReference type="Pfam" id="PF04539">
    <property type="entry name" value="Sigma70_r3"/>
    <property type="match status" value="1"/>
</dbReference>
<dbReference type="InterPro" id="IPR013324">
    <property type="entry name" value="RNA_pol_sigma_r3/r4-like"/>
</dbReference>
<accession>A0A2L0EMI9</accession>
<dbReference type="GO" id="GO:0016987">
    <property type="term" value="F:sigma factor activity"/>
    <property type="evidence" value="ECO:0007669"/>
    <property type="project" value="UniProtKB-KW"/>
</dbReference>
<comment type="similarity">
    <text evidence="5">Belongs to the sigma-70 factor family.</text>
</comment>
<dbReference type="PANTHER" id="PTHR30603">
    <property type="entry name" value="RNA POLYMERASE SIGMA FACTOR RPO"/>
    <property type="match status" value="1"/>
</dbReference>
<organism evidence="10 11">
    <name type="scientific">Sorangium cellulosum</name>
    <name type="common">Polyangium cellulosum</name>
    <dbReference type="NCBI Taxonomy" id="56"/>
    <lineage>
        <taxon>Bacteria</taxon>
        <taxon>Pseudomonadati</taxon>
        <taxon>Myxococcota</taxon>
        <taxon>Polyangia</taxon>
        <taxon>Polyangiales</taxon>
        <taxon>Polyangiaceae</taxon>
        <taxon>Sorangium</taxon>
    </lineage>
</organism>
<dbReference type="SUPFAM" id="SSF88659">
    <property type="entry name" value="Sigma3 and sigma4 domains of RNA polymerase sigma factors"/>
    <property type="match status" value="2"/>
</dbReference>
<dbReference type="Gene3D" id="1.20.120.1810">
    <property type="match status" value="1"/>
</dbReference>
<keyword evidence="2 5" id="KW-0731">Sigma factor</keyword>
<dbReference type="OrthoDB" id="9809557at2"/>
<dbReference type="Pfam" id="PF04545">
    <property type="entry name" value="Sigma70_r4"/>
    <property type="match status" value="1"/>
</dbReference>
<feature type="domain" description="RNA polymerase sigma-70" evidence="8">
    <location>
        <begin position="237"/>
        <end position="250"/>
    </location>
</feature>
<dbReference type="InterPro" id="IPR007627">
    <property type="entry name" value="RNA_pol_sigma70_r2"/>
</dbReference>
<keyword evidence="6" id="KW-0175">Coiled coil</keyword>
<dbReference type="NCBIfam" id="TIGR02937">
    <property type="entry name" value="sigma70-ECF"/>
    <property type="match status" value="1"/>
</dbReference>
<dbReference type="PRINTS" id="PR00046">
    <property type="entry name" value="SIGMA70FCT"/>
</dbReference>
<dbReference type="PANTHER" id="PTHR30603:SF47">
    <property type="entry name" value="RNA POLYMERASE SIGMA FACTOR SIGD, CHLOROPLASTIC"/>
    <property type="match status" value="1"/>
</dbReference>
<gene>
    <name evidence="10" type="ORF">SOCE26_019010</name>
</gene>
<dbReference type="PROSITE" id="PS00715">
    <property type="entry name" value="SIGMA70_1"/>
    <property type="match status" value="1"/>
</dbReference>
<evidence type="ECO:0000256" key="2">
    <source>
        <dbReference type="ARBA" id="ARBA00023082"/>
    </source>
</evidence>
<dbReference type="InterPro" id="IPR036388">
    <property type="entry name" value="WH-like_DNA-bd_sf"/>
</dbReference>
<dbReference type="InterPro" id="IPR014284">
    <property type="entry name" value="RNA_pol_sigma-70_dom"/>
</dbReference>
<dbReference type="Gene3D" id="1.10.10.10">
    <property type="entry name" value="Winged helix-like DNA-binding domain superfamily/Winged helix DNA-binding domain"/>
    <property type="match status" value="2"/>
</dbReference>
<evidence type="ECO:0000256" key="1">
    <source>
        <dbReference type="ARBA" id="ARBA00023015"/>
    </source>
</evidence>
<evidence type="ECO:0000256" key="5">
    <source>
        <dbReference type="RuleBase" id="RU362124"/>
    </source>
</evidence>
<reference evidence="10 11" key="1">
    <citation type="submission" date="2015-09" db="EMBL/GenBank/DDBJ databases">
        <title>Sorangium comparison.</title>
        <authorList>
            <person name="Zaburannyi N."/>
            <person name="Bunk B."/>
            <person name="Overmann J."/>
            <person name="Mueller R."/>
        </authorList>
    </citation>
    <scope>NUCLEOTIDE SEQUENCE [LARGE SCALE GENOMIC DNA]</scope>
    <source>
        <strain evidence="10 11">So ce26</strain>
    </source>
</reference>
<keyword evidence="4 5" id="KW-0804">Transcription</keyword>
<dbReference type="Proteomes" id="UP000238348">
    <property type="component" value="Chromosome"/>
</dbReference>
<dbReference type="InterPro" id="IPR000943">
    <property type="entry name" value="RNA_pol_sigma70"/>
</dbReference>
<evidence type="ECO:0000313" key="10">
    <source>
        <dbReference type="EMBL" id="AUX40500.1"/>
    </source>
</evidence>
<feature type="region of interest" description="Disordered" evidence="7">
    <location>
        <begin position="1"/>
        <end position="39"/>
    </location>
</feature>
<dbReference type="GO" id="GO:0003677">
    <property type="term" value="F:DNA binding"/>
    <property type="evidence" value="ECO:0007669"/>
    <property type="project" value="UniProtKB-KW"/>
</dbReference>
<evidence type="ECO:0000259" key="8">
    <source>
        <dbReference type="PROSITE" id="PS00715"/>
    </source>
</evidence>
<comment type="function">
    <text evidence="5">Sigma factors are initiation factors that promote the attachment of RNA polymerase to specific initiation sites and are then released.</text>
</comment>